<evidence type="ECO:0000313" key="2">
    <source>
        <dbReference type="Proteomes" id="UP000199501"/>
    </source>
</evidence>
<proteinExistence type="predicted"/>
<sequence length="185" mass="19540">MRAALPGLASRHPLGGLLPAMYAGDEFTQRFTGGLDAVLSAIVSTMDNLPGYLDPRLAPDDFLSWLASWVATRLDPAWPEPLRRVVVGRAVELHRWRGTARGLVERLELSLGVRAQVLDGPGAAWSRTPGTPLPGAAVDTVVVRVWPGRSGEVDRARVAALVAAACPVHVACAVEVLTEAPEGGA</sequence>
<keyword evidence="2" id="KW-1185">Reference proteome</keyword>
<dbReference type="InterPro" id="IPR006521">
    <property type="entry name" value="Tail_protein_I"/>
</dbReference>
<dbReference type="InterPro" id="IPR011748">
    <property type="entry name" value="Unchr_phage_tail-like"/>
</dbReference>
<dbReference type="STRING" id="1271860.SAMN05216174_1109"/>
<organism evidence="1 2">
    <name type="scientific">Actinokineospora iranica</name>
    <dbReference type="NCBI Taxonomy" id="1271860"/>
    <lineage>
        <taxon>Bacteria</taxon>
        <taxon>Bacillati</taxon>
        <taxon>Actinomycetota</taxon>
        <taxon>Actinomycetes</taxon>
        <taxon>Pseudonocardiales</taxon>
        <taxon>Pseudonocardiaceae</taxon>
        <taxon>Actinokineospora</taxon>
    </lineage>
</organism>
<accession>A0A1G6TY86</accession>
<dbReference type="AlphaFoldDB" id="A0A1G6TY86"/>
<dbReference type="NCBIfam" id="TIGR02242">
    <property type="entry name" value="tail_TIGR02242"/>
    <property type="match status" value="1"/>
</dbReference>
<dbReference type="Pfam" id="PF09684">
    <property type="entry name" value="Tail_P2_I"/>
    <property type="match status" value="1"/>
</dbReference>
<name>A0A1G6TY86_9PSEU</name>
<dbReference type="EMBL" id="FMZZ01000010">
    <property type="protein sequence ID" value="SDD34048.1"/>
    <property type="molecule type" value="Genomic_DNA"/>
</dbReference>
<dbReference type="RefSeq" id="WP_228771785.1">
    <property type="nucleotide sequence ID" value="NZ_FMZZ01000010.1"/>
</dbReference>
<dbReference type="Proteomes" id="UP000199501">
    <property type="component" value="Unassembled WGS sequence"/>
</dbReference>
<reference evidence="2" key="1">
    <citation type="submission" date="2016-10" db="EMBL/GenBank/DDBJ databases">
        <authorList>
            <person name="Varghese N."/>
            <person name="Submissions S."/>
        </authorList>
    </citation>
    <scope>NUCLEOTIDE SEQUENCE [LARGE SCALE GENOMIC DNA]</scope>
    <source>
        <strain evidence="2">IBRC-M 10403</strain>
    </source>
</reference>
<evidence type="ECO:0000313" key="1">
    <source>
        <dbReference type="EMBL" id="SDD34048.1"/>
    </source>
</evidence>
<protein>
    <submittedName>
        <fullName evidence="1">Phage tail protein domain-containing protein</fullName>
    </submittedName>
</protein>
<gene>
    <name evidence="1" type="ORF">SAMN05216174_1109</name>
</gene>